<comment type="caution">
    <text evidence="1">The sequence shown here is derived from an EMBL/GenBank/DDBJ whole genome shotgun (WGS) entry which is preliminary data.</text>
</comment>
<dbReference type="EMBL" id="JAIWYP010000003">
    <property type="protein sequence ID" value="KAH3852735.1"/>
    <property type="molecule type" value="Genomic_DNA"/>
</dbReference>
<protein>
    <submittedName>
        <fullName evidence="1">Uncharacterized protein</fullName>
    </submittedName>
</protein>
<accession>A0A9D4R4A4</accession>
<reference evidence="1" key="1">
    <citation type="journal article" date="2019" name="bioRxiv">
        <title>The Genome of the Zebra Mussel, Dreissena polymorpha: A Resource for Invasive Species Research.</title>
        <authorList>
            <person name="McCartney M.A."/>
            <person name="Auch B."/>
            <person name="Kono T."/>
            <person name="Mallez S."/>
            <person name="Zhang Y."/>
            <person name="Obille A."/>
            <person name="Becker A."/>
            <person name="Abrahante J.E."/>
            <person name="Garbe J."/>
            <person name="Badalamenti J.P."/>
            <person name="Herman A."/>
            <person name="Mangelson H."/>
            <person name="Liachko I."/>
            <person name="Sullivan S."/>
            <person name="Sone E.D."/>
            <person name="Koren S."/>
            <person name="Silverstein K.A.T."/>
            <person name="Beckman K.B."/>
            <person name="Gohl D.M."/>
        </authorList>
    </citation>
    <scope>NUCLEOTIDE SEQUENCE</scope>
    <source>
        <strain evidence="1">Duluth1</strain>
        <tissue evidence="1">Whole animal</tissue>
    </source>
</reference>
<evidence type="ECO:0000313" key="1">
    <source>
        <dbReference type="EMBL" id="KAH3852735.1"/>
    </source>
</evidence>
<organism evidence="1 2">
    <name type="scientific">Dreissena polymorpha</name>
    <name type="common">Zebra mussel</name>
    <name type="synonym">Mytilus polymorpha</name>
    <dbReference type="NCBI Taxonomy" id="45954"/>
    <lineage>
        <taxon>Eukaryota</taxon>
        <taxon>Metazoa</taxon>
        <taxon>Spiralia</taxon>
        <taxon>Lophotrochozoa</taxon>
        <taxon>Mollusca</taxon>
        <taxon>Bivalvia</taxon>
        <taxon>Autobranchia</taxon>
        <taxon>Heteroconchia</taxon>
        <taxon>Euheterodonta</taxon>
        <taxon>Imparidentia</taxon>
        <taxon>Neoheterodontei</taxon>
        <taxon>Myida</taxon>
        <taxon>Dreissenoidea</taxon>
        <taxon>Dreissenidae</taxon>
        <taxon>Dreissena</taxon>
    </lineage>
</organism>
<dbReference type="AlphaFoldDB" id="A0A9D4R4A4"/>
<evidence type="ECO:0000313" key="2">
    <source>
        <dbReference type="Proteomes" id="UP000828390"/>
    </source>
</evidence>
<reference evidence="1" key="2">
    <citation type="submission" date="2020-11" db="EMBL/GenBank/DDBJ databases">
        <authorList>
            <person name="McCartney M.A."/>
            <person name="Auch B."/>
            <person name="Kono T."/>
            <person name="Mallez S."/>
            <person name="Becker A."/>
            <person name="Gohl D.M."/>
            <person name="Silverstein K.A.T."/>
            <person name="Koren S."/>
            <person name="Bechman K.B."/>
            <person name="Herman A."/>
            <person name="Abrahante J.E."/>
            <person name="Garbe J."/>
        </authorList>
    </citation>
    <scope>NUCLEOTIDE SEQUENCE</scope>
    <source>
        <strain evidence="1">Duluth1</strain>
        <tissue evidence="1">Whole animal</tissue>
    </source>
</reference>
<proteinExistence type="predicted"/>
<name>A0A9D4R4A4_DREPO</name>
<keyword evidence="2" id="KW-1185">Reference proteome</keyword>
<sequence length="228" mass="26329">MSVESNLPACIACMYEGDLSYLDLDTGRIFSAAREHDTVTLTSSEFDTLMNKFDMLQTNLEKIANIEKCIGKLDKLDKLDAIEISIKDIEVKLYDKDHRFTSVEKNTNALESTAQFLSDEYDTVKKNQSEQNKQLAEHSKTIHDLSTENQCLKESLMDIQYQYCQIKTQLLDSKCREMRDNLVFTNIDEILNTNAYGKQYENTENVLSEILSARLHLTDIKFERVHQC</sequence>
<gene>
    <name evidence="1" type="ORF">DPMN_095252</name>
</gene>
<dbReference type="Proteomes" id="UP000828390">
    <property type="component" value="Unassembled WGS sequence"/>
</dbReference>